<evidence type="ECO:0008006" key="6">
    <source>
        <dbReference type="Google" id="ProtNLM"/>
    </source>
</evidence>
<feature type="region of interest" description="Disordered" evidence="1">
    <location>
        <begin position="1"/>
        <end position="21"/>
    </location>
</feature>
<gene>
    <name evidence="4" type="ORF">DY000_02003741</name>
</gene>
<dbReference type="SUPFAM" id="SSF48371">
    <property type="entry name" value="ARM repeat"/>
    <property type="match status" value="1"/>
</dbReference>
<proteinExistence type="predicted"/>
<keyword evidence="5" id="KW-1185">Reference proteome</keyword>
<dbReference type="PANTHER" id="PTHR23318:SF23">
    <property type="entry name" value="SERINE_THREONINE-PROTEIN PHOSPHATASE 4 REGULATORY SUBUNIT 3-LIKE CENTRAL DOMAIN-CONTAINING PROTEIN"/>
    <property type="match status" value="1"/>
</dbReference>
<feature type="compositionally biased region" description="Low complexity" evidence="1">
    <location>
        <begin position="9"/>
        <end position="19"/>
    </location>
</feature>
<feature type="compositionally biased region" description="Basic and acidic residues" evidence="1">
    <location>
        <begin position="859"/>
        <end position="870"/>
    </location>
</feature>
<feature type="compositionally biased region" description="Acidic residues" evidence="1">
    <location>
        <begin position="710"/>
        <end position="725"/>
    </location>
</feature>
<evidence type="ECO:0000259" key="2">
    <source>
        <dbReference type="Pfam" id="PF04802"/>
    </source>
</evidence>
<dbReference type="Gene3D" id="2.30.29.30">
    <property type="entry name" value="Pleckstrin-homology domain (PH domain)/Phosphotyrosine-binding domain (PTB)"/>
    <property type="match status" value="1"/>
</dbReference>
<accession>A0ABQ7C3K1</accession>
<dbReference type="InterPro" id="IPR011993">
    <property type="entry name" value="PH-like_dom_sf"/>
</dbReference>
<dbReference type="Proteomes" id="UP000266723">
    <property type="component" value="Unassembled WGS sequence"/>
</dbReference>
<evidence type="ECO:0000259" key="3">
    <source>
        <dbReference type="Pfam" id="PF22972"/>
    </source>
</evidence>
<feature type="domain" description="Serine/threonine-protein phosphatase 4 regulatory subunit 3-like central" evidence="2">
    <location>
        <begin position="186"/>
        <end position="683"/>
    </location>
</feature>
<reference evidence="4 5" key="1">
    <citation type="journal article" date="2020" name="BMC Genomics">
        <title>Intraspecific diversification of the crop wild relative Brassica cretica Lam. using demographic model selection.</title>
        <authorList>
            <person name="Kioukis A."/>
            <person name="Michalopoulou V.A."/>
            <person name="Briers L."/>
            <person name="Pirintsos S."/>
            <person name="Studholme D.J."/>
            <person name="Pavlidis P."/>
            <person name="Sarris P.F."/>
        </authorList>
    </citation>
    <scope>NUCLEOTIDE SEQUENCE [LARGE SCALE GENOMIC DNA]</scope>
    <source>
        <strain evidence="5">cv. PFS-1207/04</strain>
    </source>
</reference>
<sequence length="922" mass="103706">MGAPEKSQSDSNSNSNSSSMQRVKVYHLNEDGKWDDRGTGHVSIDYVERSEELSLCVTDEEDNAMLLVHPINPEDIYRKQEDTIISWRDPERSTEMALSFQETAGCSYGPNRRYATEFAFQLSEQFCVTEVNLNSVSCFCSSNAWFLARLTDSRQCLQHFHGETFHSLNSELRELPAVQLSTLPLILKIVTESGMTDQMRLTELVLKDNDFFRNLMGVFKICEELENVDGLHMIFNIVKGIILLNSSQILEKIFGDELIMEIIGCLECGEFLAGSNRLFLKDDPGVPHSQHHRNFLKEHVVFKEAIPIKDPLVLSKIHQTYRIGYLKDVVLGRVLDDAIVANLNSVIHANNAIVVSLLKDDSTFIQELFARFRSPSTSMESKKNLVYFLHEFCSLSKSLQVVQQLRLFRDLVNEGIFHVIEEVLQIPDKKLVLTGTDILILFLNQDPSLLRSYVVRTEGTPLLDLLVKGMMEDFGDKMHCQFLEIIRTLLDTNALSGGAQRSTILDIFYEKHLPEIVDIITASCPETSGNTSEGPARRIGTKPEVLLNICELLCFCIMQDSSRTKCSFLQNNVTEKVLHLTRRKEKYLVVAAIRFVRTLLSVHDDFVQNYVVKNNMLKPVMDVFIANGNRYNLLNSAVLDLLEHIRKGNATLLLKYIVDTFWDRLAPFQCLASIQAFKIKYEQCLESAVPKSSADEVDPRRKVEERALDKEEEDYFNEDSDEEDSASASNTQKEKPASNTQKEQPKPPHLSNGVAPSSTSSSPRSGGLVDYEDDEDDEDYKPPPRKQPEASEEDEGELLRLKRKSPLIEREQEASKKPRLGKNSKRENVFAVLCSTLSHAVLAGRKGQGTTGSPARSIVAKEPEDSRSSEENNSSNSDDENHKDDGVSSSEHGASSDNGKLNGEESMVVTPKSSPEMAVNGS</sequence>
<feature type="compositionally biased region" description="Acidic residues" evidence="1">
    <location>
        <begin position="770"/>
        <end position="779"/>
    </location>
</feature>
<feature type="region of interest" description="Disordered" evidence="1">
    <location>
        <begin position="690"/>
        <end position="826"/>
    </location>
</feature>
<evidence type="ECO:0000313" key="4">
    <source>
        <dbReference type="EMBL" id="KAF3546530.1"/>
    </source>
</evidence>
<evidence type="ECO:0000256" key="1">
    <source>
        <dbReference type="SAM" id="MobiDB-lite"/>
    </source>
</evidence>
<feature type="compositionally biased region" description="Basic and acidic residues" evidence="1">
    <location>
        <begin position="780"/>
        <end position="789"/>
    </location>
</feature>
<feature type="region of interest" description="Disordered" evidence="1">
    <location>
        <begin position="842"/>
        <end position="922"/>
    </location>
</feature>
<dbReference type="InterPro" id="IPR051137">
    <property type="entry name" value="PP4R3-like"/>
</dbReference>
<protein>
    <recommendedName>
        <fullName evidence="6">Serine/threonine-protein phosphatase 4 regulatory subunit 3-like central domain-containing protein</fullName>
    </recommendedName>
</protein>
<dbReference type="InterPro" id="IPR055236">
    <property type="entry name" value="EVH1_PP4R3"/>
</dbReference>
<feature type="compositionally biased region" description="Low complexity" evidence="1">
    <location>
        <begin position="756"/>
        <end position="765"/>
    </location>
</feature>
<feature type="compositionally biased region" description="Polar residues" evidence="1">
    <location>
        <begin position="887"/>
        <end position="899"/>
    </location>
</feature>
<dbReference type="Pfam" id="PF22972">
    <property type="entry name" value="EVH1_PP4R3"/>
    <property type="match status" value="1"/>
</dbReference>
<dbReference type="SUPFAM" id="SSF50729">
    <property type="entry name" value="PH domain-like"/>
    <property type="match status" value="1"/>
</dbReference>
<name>A0ABQ7C3K1_BRACR</name>
<dbReference type="InterPro" id="IPR016024">
    <property type="entry name" value="ARM-type_fold"/>
</dbReference>
<dbReference type="PANTHER" id="PTHR23318">
    <property type="entry name" value="ATP SYNTHASE GAMMA-RELATED"/>
    <property type="match status" value="1"/>
</dbReference>
<dbReference type="EMBL" id="QGKV02000832">
    <property type="protein sequence ID" value="KAF3546530.1"/>
    <property type="molecule type" value="Genomic_DNA"/>
</dbReference>
<dbReference type="Pfam" id="PF04802">
    <property type="entry name" value="PP4R3"/>
    <property type="match status" value="1"/>
</dbReference>
<feature type="compositionally biased region" description="Basic and acidic residues" evidence="1">
    <location>
        <begin position="806"/>
        <end position="816"/>
    </location>
</feature>
<dbReference type="InterPro" id="IPR006887">
    <property type="entry name" value="P4R3-like_central_dom"/>
</dbReference>
<feature type="domain" description="PP4R3 EVH1-like" evidence="3">
    <location>
        <begin position="21"/>
        <end position="107"/>
    </location>
</feature>
<feature type="compositionally biased region" description="Basic and acidic residues" evidence="1">
    <location>
        <begin position="693"/>
        <end position="709"/>
    </location>
</feature>
<organism evidence="4 5">
    <name type="scientific">Brassica cretica</name>
    <name type="common">Mustard</name>
    <dbReference type="NCBI Taxonomy" id="69181"/>
    <lineage>
        <taxon>Eukaryota</taxon>
        <taxon>Viridiplantae</taxon>
        <taxon>Streptophyta</taxon>
        <taxon>Embryophyta</taxon>
        <taxon>Tracheophyta</taxon>
        <taxon>Spermatophyta</taxon>
        <taxon>Magnoliopsida</taxon>
        <taxon>eudicotyledons</taxon>
        <taxon>Gunneridae</taxon>
        <taxon>Pentapetalae</taxon>
        <taxon>rosids</taxon>
        <taxon>malvids</taxon>
        <taxon>Brassicales</taxon>
        <taxon>Brassicaceae</taxon>
        <taxon>Brassiceae</taxon>
        <taxon>Brassica</taxon>
    </lineage>
</organism>
<evidence type="ECO:0000313" key="5">
    <source>
        <dbReference type="Proteomes" id="UP000266723"/>
    </source>
</evidence>
<comment type="caution">
    <text evidence="4">The sequence shown here is derived from an EMBL/GenBank/DDBJ whole genome shotgun (WGS) entry which is preliminary data.</text>
</comment>